<evidence type="ECO:0000259" key="4">
    <source>
        <dbReference type="Pfam" id="PF00248"/>
    </source>
</evidence>
<evidence type="ECO:0000256" key="2">
    <source>
        <dbReference type="PIRSR" id="PIRSR000097-2"/>
    </source>
</evidence>
<dbReference type="Proteomes" id="UP001153636">
    <property type="component" value="Chromosome 11"/>
</dbReference>
<dbReference type="AlphaFoldDB" id="A0A9P0G430"/>
<feature type="binding site" evidence="2">
    <location>
        <position position="110"/>
    </location>
    <ligand>
        <name>substrate</name>
    </ligand>
</feature>
<dbReference type="EMBL" id="OV651823">
    <property type="protein sequence ID" value="CAH1101269.1"/>
    <property type="molecule type" value="Genomic_DNA"/>
</dbReference>
<keyword evidence="6" id="KW-1185">Reference proteome</keyword>
<sequence>MALTMQGGVKIPIIGLGTFQATNESELETALNEALEIGYRHIDTAALYGNEHVIGRVLKQWFTAGKLKREDVFITTKLGMNKIHPDLVEEGLKESLQKLQLDYVDLYLIHFPIYMKGEFGKGNIEPQPTDHLAIWKKMEEQVDAKRARTIGISNWGIHQIERLIKNARIKPANTQIELHPYFQQKELVEFCRKNNIVVVSYSSLGSPGTGEYLNKRYGRTIPMPNILEDPVLIKLAEKHKKSTAQVILRYLTQKDIVVIPKSINPQRLRQNFEIFDFKLDADDIKAMEGLDKGAKGRIFHHSFLHPKITDHPEFPYKE</sequence>
<dbReference type="PROSITE" id="PS00798">
    <property type="entry name" value="ALDOKETO_REDUCTASE_1"/>
    <property type="match status" value="1"/>
</dbReference>
<dbReference type="PANTHER" id="PTHR11732">
    <property type="entry name" value="ALDO/KETO REDUCTASE"/>
    <property type="match status" value="1"/>
</dbReference>
<organism evidence="5 6">
    <name type="scientific">Psylliodes chrysocephalus</name>
    <dbReference type="NCBI Taxonomy" id="3402493"/>
    <lineage>
        <taxon>Eukaryota</taxon>
        <taxon>Metazoa</taxon>
        <taxon>Ecdysozoa</taxon>
        <taxon>Arthropoda</taxon>
        <taxon>Hexapoda</taxon>
        <taxon>Insecta</taxon>
        <taxon>Pterygota</taxon>
        <taxon>Neoptera</taxon>
        <taxon>Endopterygota</taxon>
        <taxon>Coleoptera</taxon>
        <taxon>Polyphaga</taxon>
        <taxon>Cucujiformia</taxon>
        <taxon>Chrysomeloidea</taxon>
        <taxon>Chrysomelidae</taxon>
        <taxon>Galerucinae</taxon>
        <taxon>Alticini</taxon>
        <taxon>Psylliodes</taxon>
    </lineage>
</organism>
<dbReference type="PIRSF" id="PIRSF000097">
    <property type="entry name" value="AKR"/>
    <property type="match status" value="1"/>
</dbReference>
<gene>
    <name evidence="5" type="ORF">PSYICH_LOCUS2307</name>
</gene>
<reference evidence="5" key="1">
    <citation type="submission" date="2022-01" db="EMBL/GenBank/DDBJ databases">
        <authorList>
            <person name="King R."/>
        </authorList>
    </citation>
    <scope>NUCLEOTIDE SEQUENCE</scope>
</reference>
<feature type="domain" description="NADP-dependent oxidoreductase" evidence="4">
    <location>
        <begin position="14"/>
        <end position="291"/>
    </location>
</feature>
<dbReference type="InterPro" id="IPR036812">
    <property type="entry name" value="NAD(P)_OxRdtase_dom_sf"/>
</dbReference>
<evidence type="ECO:0000313" key="6">
    <source>
        <dbReference type="Proteomes" id="UP001153636"/>
    </source>
</evidence>
<dbReference type="InterPro" id="IPR023210">
    <property type="entry name" value="NADP_OxRdtase_dom"/>
</dbReference>
<dbReference type="InterPro" id="IPR018170">
    <property type="entry name" value="Aldo/ket_reductase_CS"/>
</dbReference>
<feature type="active site" description="Proton donor" evidence="1">
    <location>
        <position position="48"/>
    </location>
</feature>
<evidence type="ECO:0000256" key="1">
    <source>
        <dbReference type="PIRSR" id="PIRSR000097-1"/>
    </source>
</evidence>
<protein>
    <recommendedName>
        <fullName evidence="4">NADP-dependent oxidoreductase domain-containing protein</fullName>
    </recommendedName>
</protein>
<feature type="site" description="Lowers pKa of active site Tyr" evidence="3">
    <location>
        <position position="77"/>
    </location>
</feature>
<dbReference type="PROSITE" id="PS00063">
    <property type="entry name" value="ALDOKETO_REDUCTASE_3"/>
    <property type="match status" value="1"/>
</dbReference>
<evidence type="ECO:0000256" key="3">
    <source>
        <dbReference type="PIRSR" id="PIRSR000097-3"/>
    </source>
</evidence>
<dbReference type="Gene3D" id="3.20.20.100">
    <property type="entry name" value="NADP-dependent oxidoreductase domain"/>
    <property type="match status" value="1"/>
</dbReference>
<name>A0A9P0G430_9CUCU</name>
<dbReference type="FunFam" id="3.20.20.100:FF:000029">
    <property type="entry name" value="Aldo-keto reductase"/>
    <property type="match status" value="1"/>
</dbReference>
<dbReference type="SUPFAM" id="SSF51430">
    <property type="entry name" value="NAD(P)-linked oxidoreductase"/>
    <property type="match status" value="1"/>
</dbReference>
<proteinExistence type="predicted"/>
<accession>A0A9P0G430</accession>
<evidence type="ECO:0000313" key="5">
    <source>
        <dbReference type="EMBL" id="CAH1101269.1"/>
    </source>
</evidence>
<dbReference type="PRINTS" id="PR00069">
    <property type="entry name" value="ALDKETRDTASE"/>
</dbReference>
<dbReference type="GO" id="GO:0016491">
    <property type="term" value="F:oxidoreductase activity"/>
    <property type="evidence" value="ECO:0007669"/>
    <property type="project" value="InterPro"/>
</dbReference>
<dbReference type="OrthoDB" id="416253at2759"/>
<dbReference type="InterPro" id="IPR020471">
    <property type="entry name" value="AKR"/>
</dbReference>
<dbReference type="Pfam" id="PF00248">
    <property type="entry name" value="Aldo_ket_red"/>
    <property type="match status" value="1"/>
</dbReference>